<dbReference type="RefSeq" id="WP_079513710.1">
    <property type="nucleotide sequence ID" value="NZ_FUYL01000011.1"/>
</dbReference>
<sequence length="228" mass="27457">MKIHLTLLIILISTQYGTSQTKESYEKNFGNFVIKVTDEVTQNYADLLDSRTDSIWSKSTPKFDNSDFEIPKPPPVLVYREEYKIHFFVKPKFYTQYTTKCDNGREIYHILKVDRETLLGTNFSPYFFELMENQWDFNRHTEDEFEILEYIKKDKKTICGFECYKVKIQTKGVAKRIIEMYVTEQIDLNYNPSFTNPHLLNKFYPLYIKEYLENYPNDVYKEYVFELE</sequence>
<dbReference type="AlphaFoldDB" id="A0A1T5E1D5"/>
<reference evidence="2" key="1">
    <citation type="submission" date="2017-02" db="EMBL/GenBank/DDBJ databases">
        <authorList>
            <person name="Varghese N."/>
            <person name="Submissions S."/>
        </authorList>
    </citation>
    <scope>NUCLEOTIDE SEQUENCE [LARGE SCALE GENOMIC DNA]</scope>
    <source>
        <strain evidence="2">DSM 23546</strain>
    </source>
</reference>
<name>A0A1T5E1D5_9FLAO</name>
<evidence type="ECO:0008006" key="3">
    <source>
        <dbReference type="Google" id="ProtNLM"/>
    </source>
</evidence>
<dbReference type="EMBL" id="FUYL01000011">
    <property type="protein sequence ID" value="SKB77837.1"/>
    <property type="molecule type" value="Genomic_DNA"/>
</dbReference>
<evidence type="ECO:0000313" key="2">
    <source>
        <dbReference type="Proteomes" id="UP000190339"/>
    </source>
</evidence>
<proteinExistence type="predicted"/>
<organism evidence="1 2">
    <name type="scientific">Maribacter arcticus</name>
    <dbReference type="NCBI Taxonomy" id="561365"/>
    <lineage>
        <taxon>Bacteria</taxon>
        <taxon>Pseudomonadati</taxon>
        <taxon>Bacteroidota</taxon>
        <taxon>Flavobacteriia</taxon>
        <taxon>Flavobacteriales</taxon>
        <taxon>Flavobacteriaceae</taxon>
        <taxon>Maribacter</taxon>
    </lineage>
</organism>
<gene>
    <name evidence="1" type="ORF">SAMN05660866_03228</name>
</gene>
<accession>A0A1T5E1D5</accession>
<keyword evidence="2" id="KW-1185">Reference proteome</keyword>
<dbReference type="Proteomes" id="UP000190339">
    <property type="component" value="Unassembled WGS sequence"/>
</dbReference>
<dbReference type="OrthoDB" id="1448430at2"/>
<dbReference type="STRING" id="561365.SAMN05660866_03228"/>
<evidence type="ECO:0000313" key="1">
    <source>
        <dbReference type="EMBL" id="SKB77837.1"/>
    </source>
</evidence>
<protein>
    <recommendedName>
        <fullName evidence="3">GLPGLI family protein</fullName>
    </recommendedName>
</protein>